<gene>
    <name evidence="1" type="ORF">A3844_29090</name>
</gene>
<sequence>MTFISVNKELICSNLSKNKLNRIINIYYGEKVKRDELEGYEQGLYDYLKEEYPSRERLEQALGEIQHFNDLSKDFLVMAINFQISAAEVVYYMASESSIARLDTLFFPMVYLYRQSIELLLKAIYFQEVQDQSERKLFIGRTRHDLSTLYQEVTALSINPDQDKAGYTWLGDFFDNISLFDKVSDSFRYPYKFHMTNDVFDRHLKVKKVFEERKDIDLIKISTKFSYAFALLQRLIKELPQECNEIPYAVDKLGDFIDNPDCSSEFLEEGGHYYLRCVIGEDYRPTDFNRYADAYSDCAEYLYKKRISDFTENHKSNISCYHPVCYLLRNAIELSLKKLCARCAEYDG</sequence>
<keyword evidence="2" id="KW-1185">Reference proteome</keyword>
<evidence type="ECO:0000313" key="1">
    <source>
        <dbReference type="EMBL" id="OKP78244.1"/>
    </source>
</evidence>
<dbReference type="Proteomes" id="UP000186058">
    <property type="component" value="Unassembled WGS sequence"/>
</dbReference>
<organism evidence="1 2">
    <name type="scientific">Paenibacillus helianthi</name>
    <dbReference type="NCBI Taxonomy" id="1349432"/>
    <lineage>
        <taxon>Bacteria</taxon>
        <taxon>Bacillati</taxon>
        <taxon>Bacillota</taxon>
        <taxon>Bacilli</taxon>
        <taxon>Bacillales</taxon>
        <taxon>Paenibacillaceae</taxon>
        <taxon>Paenibacillus</taxon>
    </lineage>
</organism>
<reference evidence="1 2" key="1">
    <citation type="submission" date="2016-03" db="EMBL/GenBank/DDBJ databases">
        <authorList>
            <person name="Sant'Anna F.H."/>
            <person name="Ambrosini A."/>
            <person name="Souza R."/>
            <person name="Bach E."/>
            <person name="Fernandes G."/>
            <person name="Balsanelli E."/>
            <person name="Baura V.A."/>
            <person name="Souza E.M."/>
            <person name="Passaglia L."/>
        </authorList>
    </citation>
    <scope>NUCLEOTIDE SEQUENCE [LARGE SCALE GENOMIC DNA]</scope>
    <source>
        <strain evidence="1 2">P26E</strain>
    </source>
</reference>
<dbReference type="RefSeq" id="WP_074109388.1">
    <property type="nucleotide sequence ID" value="NZ_LVWI01000099.1"/>
</dbReference>
<dbReference type="EMBL" id="LVWI01000099">
    <property type="protein sequence ID" value="OKP78244.1"/>
    <property type="molecule type" value="Genomic_DNA"/>
</dbReference>
<protein>
    <submittedName>
        <fullName evidence="1">Uncharacterized protein</fullName>
    </submittedName>
</protein>
<evidence type="ECO:0000313" key="2">
    <source>
        <dbReference type="Proteomes" id="UP000186058"/>
    </source>
</evidence>
<name>A0ABX3EHP3_9BACL</name>
<proteinExistence type="predicted"/>
<comment type="caution">
    <text evidence="1">The sequence shown here is derived from an EMBL/GenBank/DDBJ whole genome shotgun (WGS) entry which is preliminary data.</text>
</comment>
<accession>A0ABX3EHP3</accession>